<protein>
    <submittedName>
        <fullName evidence="2">Uncharacterized protein</fullName>
    </submittedName>
</protein>
<dbReference type="EMBL" id="NPIC01000001">
    <property type="protein sequence ID" value="RDL40618.1"/>
    <property type="molecule type" value="Genomic_DNA"/>
</dbReference>
<dbReference type="GeneID" id="43593446"/>
<dbReference type="Proteomes" id="UP000254866">
    <property type="component" value="Unassembled WGS sequence"/>
</dbReference>
<evidence type="ECO:0000313" key="3">
    <source>
        <dbReference type="Proteomes" id="UP000254866"/>
    </source>
</evidence>
<comment type="caution">
    <text evidence="2">The sequence shown here is derived from an EMBL/GenBank/DDBJ whole genome shotgun (WGS) entry which is preliminary data.</text>
</comment>
<accession>A0A370TYM1</accession>
<proteinExistence type="predicted"/>
<gene>
    <name evidence="2" type="ORF">BP5553_00597</name>
</gene>
<name>A0A370TYM1_9HELO</name>
<evidence type="ECO:0000313" key="2">
    <source>
        <dbReference type="EMBL" id="RDL40618.1"/>
    </source>
</evidence>
<keyword evidence="3" id="KW-1185">Reference proteome</keyword>
<dbReference type="RefSeq" id="XP_031873274.1">
    <property type="nucleotide sequence ID" value="XM_032009220.1"/>
</dbReference>
<reference evidence="2 3" key="1">
    <citation type="journal article" date="2018" name="IMA Fungus">
        <title>IMA Genome-F 9: Draft genome sequence of Annulohypoxylon stygium, Aspergillus mulundensis, Berkeleyomyces basicola (syn. Thielaviopsis basicola), Ceratocystis smalleyi, two Cercospora beticola strains, Coleophoma cylindrospora, Fusarium fracticaudum, Phialophora cf. hyalina, and Morchella septimelata.</title>
        <authorList>
            <person name="Wingfield B.D."/>
            <person name="Bills G.F."/>
            <person name="Dong Y."/>
            <person name="Huang W."/>
            <person name="Nel W.J."/>
            <person name="Swalarsk-Parry B.S."/>
            <person name="Vaghefi N."/>
            <person name="Wilken P.M."/>
            <person name="An Z."/>
            <person name="de Beer Z.W."/>
            <person name="De Vos L."/>
            <person name="Chen L."/>
            <person name="Duong T.A."/>
            <person name="Gao Y."/>
            <person name="Hammerbacher A."/>
            <person name="Kikkert J.R."/>
            <person name="Li Y."/>
            <person name="Li H."/>
            <person name="Li K."/>
            <person name="Li Q."/>
            <person name="Liu X."/>
            <person name="Ma X."/>
            <person name="Naidoo K."/>
            <person name="Pethybridge S.J."/>
            <person name="Sun J."/>
            <person name="Steenkamp E.T."/>
            <person name="van der Nest M.A."/>
            <person name="van Wyk S."/>
            <person name="Wingfield M.J."/>
            <person name="Xiong C."/>
            <person name="Yue Q."/>
            <person name="Zhang X."/>
        </authorList>
    </citation>
    <scope>NUCLEOTIDE SEQUENCE [LARGE SCALE GENOMIC DNA]</scope>
    <source>
        <strain evidence="2 3">BP 5553</strain>
    </source>
</reference>
<sequence length="203" mass="21390">MPYTAGLVHGYEVSSPPDTTALPAPSSENLQRTGDPLARKLGNGRAALCAQCNQHHQYSAHGGVWGPSNGLHQGAMHGPGDKSAHPEIQPLGIERGTTRPASEKANPWDTQILITLFNVGRLAARRKKWGASKNAKPSRTIDPLRLAISADSPSLSPTATVENSSRHTPLADPSVFLSPSIVLIQVGGHGGTAVEMEAMEATM</sequence>
<feature type="region of interest" description="Disordered" evidence="1">
    <location>
        <begin position="151"/>
        <end position="170"/>
    </location>
</feature>
<organism evidence="2 3">
    <name type="scientific">Venustampulla echinocandica</name>
    <dbReference type="NCBI Taxonomy" id="2656787"/>
    <lineage>
        <taxon>Eukaryota</taxon>
        <taxon>Fungi</taxon>
        <taxon>Dikarya</taxon>
        <taxon>Ascomycota</taxon>
        <taxon>Pezizomycotina</taxon>
        <taxon>Leotiomycetes</taxon>
        <taxon>Helotiales</taxon>
        <taxon>Pleuroascaceae</taxon>
        <taxon>Venustampulla</taxon>
    </lineage>
</organism>
<feature type="compositionally biased region" description="Polar residues" evidence="1">
    <location>
        <begin position="151"/>
        <end position="167"/>
    </location>
</feature>
<dbReference type="AlphaFoldDB" id="A0A370TYM1"/>
<evidence type="ECO:0000256" key="1">
    <source>
        <dbReference type="SAM" id="MobiDB-lite"/>
    </source>
</evidence>
<feature type="region of interest" description="Disordered" evidence="1">
    <location>
        <begin position="1"/>
        <end position="33"/>
    </location>
</feature>